<dbReference type="Pfam" id="PF04439">
    <property type="entry name" value="Adenyl_transf"/>
    <property type="match status" value="1"/>
</dbReference>
<dbReference type="SUPFAM" id="SSF81631">
    <property type="entry name" value="PAP/OAS1 substrate-binding domain"/>
    <property type="match status" value="1"/>
</dbReference>
<evidence type="ECO:0000313" key="2">
    <source>
        <dbReference type="Proteomes" id="UP001223261"/>
    </source>
</evidence>
<dbReference type="SUPFAM" id="SSF81301">
    <property type="entry name" value="Nucleotidyltransferase"/>
    <property type="match status" value="1"/>
</dbReference>
<organism evidence="1 2">
    <name type="scientific">Mammaliicoccus lentus</name>
    <name type="common">Staphylococcus lentus</name>
    <dbReference type="NCBI Taxonomy" id="42858"/>
    <lineage>
        <taxon>Bacteria</taxon>
        <taxon>Bacillati</taxon>
        <taxon>Bacillota</taxon>
        <taxon>Bacilli</taxon>
        <taxon>Bacillales</taxon>
        <taxon>Staphylococcaceae</taxon>
        <taxon>Mammaliicoccus</taxon>
    </lineage>
</organism>
<dbReference type="Gene3D" id="3.30.460.10">
    <property type="entry name" value="Beta Polymerase, domain 2"/>
    <property type="match status" value="1"/>
</dbReference>
<sequence>MNSEREVLEKVLNIAMVDDDIKAVCMNGSRVNKNIEPDNYQDFDIAFLVGNYEIFIQKLSFIHEFGESIISQCNRVYSRNGIKDQLFYMLLFKNYIRIDFRFIPIEYFDDYKKEDQLLEVLVDKTEKFKDVSKPSDETYHIKKPTEKDLRECCNEFWWISTYVIKGIKREEIFYAIEHLNIMREMLFNLLDWKVGYQYDWKVSTGKNHKLLKRYITEEEWILLTKSYPNGKINDITCVLNKLIEQFYDLSQEISNLLDFNLDFKEANNIKEYINKQLKNE</sequence>
<dbReference type="RefSeq" id="WP_282862873.1">
    <property type="nucleotide sequence ID" value="NZ_CP118848.1"/>
</dbReference>
<dbReference type="Gene3D" id="1.20.120.330">
    <property type="entry name" value="Nucleotidyltransferases domain 2"/>
    <property type="match status" value="1"/>
</dbReference>
<dbReference type="Proteomes" id="UP001223261">
    <property type="component" value="Chromosome"/>
</dbReference>
<dbReference type="AlphaFoldDB" id="A0AAX3W8R3"/>
<dbReference type="InterPro" id="IPR007530">
    <property type="entry name" value="Aminoglycoside_adenylylTfrase"/>
</dbReference>
<reference evidence="1" key="1">
    <citation type="journal article" date="2023" name="Antibiotics">
        <title>Prevalence and Molecular Characterization of Methicillin-Resistant Staphylococci (MRS) and Mammaliicocci (MRM) in Dromedary Camels from Algeria: First Detection of SCCmec-mecC Hybrid in Methicillin-Resistant Mammaliicoccus lentus.</title>
        <authorList>
            <person name="Belhout C."/>
            <person name="Boyen F."/>
            <person name="Vereecke N."/>
            <person name="Theuns S."/>
            <person name="Taibi N."/>
            <person name="Stegger M."/>
            <person name="de la Fe-Rodriguez P.Y."/>
            <person name="Bouayad L."/>
            <person name="Elgroud R."/>
            <person name="Butaye P."/>
        </authorList>
    </citation>
    <scope>NUCLEOTIDE SEQUENCE</scope>
    <source>
        <strain evidence="1">7048</strain>
    </source>
</reference>
<protein>
    <submittedName>
        <fullName evidence="1">Aminoglycoside 6-adenylyltransferase</fullName>
    </submittedName>
</protein>
<name>A0AAX3W8R3_MAMLE</name>
<dbReference type="InterPro" id="IPR043519">
    <property type="entry name" value="NT_sf"/>
</dbReference>
<gene>
    <name evidence="1" type="ORF">PYH69_06255</name>
</gene>
<dbReference type="EMBL" id="CP118848">
    <property type="protein sequence ID" value="WHI61229.1"/>
    <property type="molecule type" value="Genomic_DNA"/>
</dbReference>
<proteinExistence type="predicted"/>
<evidence type="ECO:0000313" key="1">
    <source>
        <dbReference type="EMBL" id="WHI61229.1"/>
    </source>
</evidence>
<accession>A0AAX3W8R3</accession>